<evidence type="ECO:0000256" key="7">
    <source>
        <dbReference type="ARBA" id="ARBA00022801"/>
    </source>
</evidence>
<dbReference type="GO" id="GO:0036464">
    <property type="term" value="C:cytoplasmic ribonucleoprotein granule"/>
    <property type="evidence" value="ECO:0007669"/>
    <property type="project" value="TreeGrafter"/>
</dbReference>
<dbReference type="AlphaFoldDB" id="A0A834VHP8"/>
<dbReference type="GO" id="GO:0005634">
    <property type="term" value="C:nucleus"/>
    <property type="evidence" value="ECO:0007669"/>
    <property type="project" value="TreeGrafter"/>
</dbReference>
<keyword evidence="15" id="KW-1185">Reference proteome</keyword>
<reference evidence="15" key="1">
    <citation type="journal article" date="2020" name="PLoS Negl. Trop. Dis.">
        <title>High-quality nuclear genome for Sarcoptes scabiei-A critical resource for a neglected parasite.</title>
        <authorList>
            <person name="Korhonen P.K."/>
            <person name="Gasser R.B."/>
            <person name="Ma G."/>
            <person name="Wang T."/>
            <person name="Stroehlein A.J."/>
            <person name="Young N.D."/>
            <person name="Ang C.S."/>
            <person name="Fernando D.D."/>
            <person name="Lu H.C."/>
            <person name="Taylor S."/>
            <person name="Reynolds S.L."/>
            <person name="Mofiz E."/>
            <person name="Najaraj S.H."/>
            <person name="Gowda H."/>
            <person name="Madugundu A."/>
            <person name="Renuse S."/>
            <person name="Holt D."/>
            <person name="Pandey A."/>
            <person name="Papenfuss A.T."/>
            <person name="Fischer K."/>
        </authorList>
    </citation>
    <scope>NUCLEOTIDE SEQUENCE [LARGE SCALE GENOMIC DNA]</scope>
</reference>
<dbReference type="InterPro" id="IPR000571">
    <property type="entry name" value="Znf_CCCH"/>
</dbReference>
<evidence type="ECO:0000256" key="2">
    <source>
        <dbReference type="ARBA" id="ARBA00010922"/>
    </source>
</evidence>
<evidence type="ECO:0000256" key="3">
    <source>
        <dbReference type="ARBA" id="ARBA00022722"/>
    </source>
</evidence>
<evidence type="ECO:0000256" key="8">
    <source>
        <dbReference type="ARBA" id="ARBA00022833"/>
    </source>
</evidence>
<dbReference type="GO" id="GO:0008270">
    <property type="term" value="F:zinc ion binding"/>
    <property type="evidence" value="ECO:0007669"/>
    <property type="project" value="UniProtKB-KW"/>
</dbReference>
<feature type="zinc finger region" description="C3H1-type" evidence="10">
    <location>
        <begin position="596"/>
        <end position="621"/>
    </location>
</feature>
<dbReference type="GO" id="GO:0016787">
    <property type="term" value="F:hydrolase activity"/>
    <property type="evidence" value="ECO:0007669"/>
    <property type="project" value="UniProtKB-KW"/>
</dbReference>
<feature type="domain" description="C3H1-type" evidence="12">
    <location>
        <begin position="596"/>
        <end position="621"/>
    </location>
</feature>
<evidence type="ECO:0000256" key="6">
    <source>
        <dbReference type="ARBA" id="ARBA00022771"/>
    </source>
</evidence>
<evidence type="ECO:0000256" key="11">
    <source>
        <dbReference type="SAM" id="MobiDB-lite"/>
    </source>
</evidence>
<accession>A0A834VHP8</accession>
<proteinExistence type="inferred from homology"/>
<keyword evidence="3" id="KW-0540">Nuclease</keyword>
<feature type="compositionally biased region" description="Pro residues" evidence="11">
    <location>
        <begin position="1044"/>
        <end position="1053"/>
    </location>
</feature>
<reference evidence="13" key="2">
    <citation type="submission" date="2020-01" db="EMBL/GenBank/DDBJ databases">
        <authorList>
            <person name="Korhonen P.K.K."/>
            <person name="Guangxu M.G."/>
            <person name="Wang T.W."/>
            <person name="Stroehlein A.J.S."/>
            <person name="Young N.D."/>
            <person name="Ang C.-S.A."/>
            <person name="Fernando D.W.F."/>
            <person name="Lu H.L."/>
            <person name="Taylor S.T."/>
            <person name="Ehtesham M.E.M."/>
            <person name="Najaraj S.H.N."/>
            <person name="Harsha G.H.G."/>
            <person name="Madugundu A.M."/>
            <person name="Renuse S.R."/>
            <person name="Holt D.H."/>
            <person name="Pandey A.P."/>
            <person name="Papenfuss A.P."/>
            <person name="Gasser R.B.G."/>
            <person name="Fischer K.F."/>
        </authorList>
    </citation>
    <scope>NUCLEOTIDE SEQUENCE</scope>
    <source>
        <strain evidence="13">SSS_KF_BRIS2020</strain>
    </source>
</reference>
<gene>
    <name evidence="13" type="ORF">SSS_5518</name>
</gene>
<evidence type="ECO:0000313" key="14">
    <source>
        <dbReference type="EnsemblMetazoa" id="KAF7496380.1"/>
    </source>
</evidence>
<dbReference type="GO" id="GO:0003729">
    <property type="term" value="F:mRNA binding"/>
    <property type="evidence" value="ECO:0007669"/>
    <property type="project" value="TreeGrafter"/>
</dbReference>
<dbReference type="GO" id="GO:0004521">
    <property type="term" value="F:RNA endonuclease activity"/>
    <property type="evidence" value="ECO:0007669"/>
    <property type="project" value="TreeGrafter"/>
</dbReference>
<sequence length="1072" mass="121819">MNVSIERFLNDTNHTNGGDIYSPILDACLENVQSNEMIRLNGSFNNQLILDRSKERAYHNEIASSEMNSNFKSIDESDTRWNIQNTNSSLNIGRYDDSIMNNIIDLEKIETNYDSDIDETNTTFQRLVDNLIDSSDESRSESKDFNDTVLSFSNVKLDQSNSRITIDDCGDSFSDSNGIESNRKLNFSLQQNDFNEKNSNHNFNNNRKNRNTKKFTQLNDESKSNEKTISETFSQDHCDLRNSKQIYQIGSISTELEHKQTNSIQSEENLFEKQVKFAQKLGYSTEQVRLALKRLGANCQQNELLAELIKISADLNLMIRYCDAIEPSNENNLSNEEKSKLISTSIQNQQYSHHHHHHHHHHQLLGSSISSSILLDSNENVENPSLKVEQINSRAVIGKTLSSPIIGDDHPSKASISKQSNSNLRAIVIDGSNVAANHGQHKCFSSRGIQICIEWFQARGHDNITTFVPSWRKSPKANFDLPTKDRDILIKLQQEGYLYFTPSRTVSGKMIASYDDRYILNYALKQDAVIVSNDEFRDLKAENPEYKKLIDERLLTYLFVKDEFMPPEDPLGQHGPSLTKLLSKSNKTNATVKNKSKFNQPCPYNKKCTYGNKCKYLHENRNHSASFDGSIVESSMIQQEQNNKLKIQKSLPLNRSSNQSSIQGPIQPRTAFNLSSSNKNLLIQNNTINTKSIDPILVSEKSLYRSKSTAMINDDMKQRANSRLPGNSKLHRKLERQLTLNPDADPRLMNLRTNPNDTDLSLTDLKSFGSNDYGLNLYDDIDQINNSNEKILSNSIAKLSLTSFNENQFDCNNRVQMRKLTASSSNASYIDSRSISSCSSISPLNGPFMKSNIKSMMESKSLNTNLLSNNQSTALYSTHFSTSCSDVLQSEEFDSPLNSMFHFDKRFPPIGSVSEEGLDYDKIIKSEPKINSQSYDRNDSFESNELNSRAVESERSLIDCSLRRLNSDDQRKQNHHSCSSIDEDSRFIDDLTIQKSSKFDEIRSKIYYHLSFLFPCSIVYKAMEMMPNETDSYAICETIIKMRPSPPPPPPPSTSSSSSLNQSNLNQDQCQE</sequence>
<keyword evidence="9" id="KW-0460">Magnesium</keyword>
<feature type="region of interest" description="Disordered" evidence="11">
    <location>
        <begin position="1041"/>
        <end position="1072"/>
    </location>
</feature>
<evidence type="ECO:0000256" key="9">
    <source>
        <dbReference type="ARBA" id="ARBA00022842"/>
    </source>
</evidence>
<dbReference type="PROSITE" id="PS50103">
    <property type="entry name" value="ZF_C3H1"/>
    <property type="match status" value="1"/>
</dbReference>
<keyword evidence="8 10" id="KW-0862">Zinc</keyword>
<dbReference type="EMBL" id="WVUK01000010">
    <property type="protein sequence ID" value="KAF7496380.1"/>
    <property type="molecule type" value="Genomic_DNA"/>
</dbReference>
<evidence type="ECO:0000256" key="1">
    <source>
        <dbReference type="ARBA" id="ARBA00001946"/>
    </source>
</evidence>
<feature type="region of interest" description="Disordered" evidence="11">
    <location>
        <begin position="194"/>
        <end position="226"/>
    </location>
</feature>
<dbReference type="EnsemblMetazoa" id="SSS_5518s_mrna">
    <property type="protein sequence ID" value="KAF7496380.1"/>
    <property type="gene ID" value="SSS_5518"/>
</dbReference>
<feature type="compositionally biased region" description="Polar residues" evidence="11">
    <location>
        <begin position="1060"/>
        <end position="1072"/>
    </location>
</feature>
<evidence type="ECO:0000256" key="4">
    <source>
        <dbReference type="ARBA" id="ARBA00022723"/>
    </source>
</evidence>
<dbReference type="InterPro" id="IPR021869">
    <property type="entry name" value="RNase_Zc3h12_NYN"/>
</dbReference>
<dbReference type="Pfam" id="PF11977">
    <property type="entry name" value="RNase_Zc3h12a"/>
    <property type="match status" value="1"/>
</dbReference>
<evidence type="ECO:0000313" key="15">
    <source>
        <dbReference type="Proteomes" id="UP000070412"/>
    </source>
</evidence>
<dbReference type="PANTHER" id="PTHR12876">
    <property type="entry name" value="N4BP1-RELATED"/>
    <property type="match status" value="1"/>
</dbReference>
<evidence type="ECO:0000259" key="12">
    <source>
        <dbReference type="PROSITE" id="PS50103"/>
    </source>
</evidence>
<protein>
    <submittedName>
        <fullName evidence="13">Putative ribonuclease ZC3H12B</fullName>
    </submittedName>
</protein>
<evidence type="ECO:0000256" key="10">
    <source>
        <dbReference type="PROSITE-ProRule" id="PRU00723"/>
    </source>
</evidence>
<evidence type="ECO:0000256" key="5">
    <source>
        <dbReference type="ARBA" id="ARBA00022759"/>
    </source>
</evidence>
<keyword evidence="4 10" id="KW-0479">Metal-binding</keyword>
<keyword evidence="7" id="KW-0378">Hydrolase</keyword>
<dbReference type="InterPro" id="IPR051101">
    <property type="entry name" value="ZC3H12/N4BP1_RNase_Reg"/>
</dbReference>
<keyword evidence="6 10" id="KW-0863">Zinc-finger</keyword>
<dbReference type="Proteomes" id="UP000070412">
    <property type="component" value="Unassembled WGS sequence"/>
</dbReference>
<dbReference type="OrthoDB" id="392925at2759"/>
<dbReference type="InterPro" id="IPR040546">
    <property type="entry name" value="Rege-1_UBA-like"/>
</dbReference>
<comment type="cofactor">
    <cofactor evidence="1">
        <name>Mg(2+)</name>
        <dbReference type="ChEBI" id="CHEBI:18420"/>
    </cofactor>
</comment>
<dbReference type="Gene3D" id="3.40.50.11980">
    <property type="match status" value="1"/>
</dbReference>
<dbReference type="FunFam" id="3.40.50.11980:FF:000001">
    <property type="entry name" value="ZC3H12A isoform 1"/>
    <property type="match status" value="1"/>
</dbReference>
<dbReference type="PANTHER" id="PTHR12876:SF35">
    <property type="entry name" value="LD08718P-RELATED"/>
    <property type="match status" value="1"/>
</dbReference>
<organism evidence="13">
    <name type="scientific">Sarcoptes scabiei</name>
    <name type="common">Itch mite</name>
    <name type="synonym">Acarus scabiei</name>
    <dbReference type="NCBI Taxonomy" id="52283"/>
    <lineage>
        <taxon>Eukaryota</taxon>
        <taxon>Metazoa</taxon>
        <taxon>Ecdysozoa</taxon>
        <taxon>Arthropoda</taxon>
        <taxon>Chelicerata</taxon>
        <taxon>Arachnida</taxon>
        <taxon>Acari</taxon>
        <taxon>Acariformes</taxon>
        <taxon>Sarcoptiformes</taxon>
        <taxon>Astigmata</taxon>
        <taxon>Psoroptidia</taxon>
        <taxon>Sarcoptoidea</taxon>
        <taxon>Sarcoptidae</taxon>
        <taxon>Sarcoptinae</taxon>
        <taxon>Sarcoptes</taxon>
    </lineage>
</organism>
<name>A0A834VHP8_SARSC</name>
<dbReference type="Pfam" id="PF18039">
    <property type="entry name" value="UBA_6"/>
    <property type="match status" value="1"/>
</dbReference>
<evidence type="ECO:0000313" key="13">
    <source>
        <dbReference type="EMBL" id="KAF7496380.1"/>
    </source>
</evidence>
<reference evidence="14" key="3">
    <citation type="submission" date="2022-06" db="UniProtKB">
        <authorList>
            <consortium name="EnsemblMetazoa"/>
        </authorList>
    </citation>
    <scope>IDENTIFICATION</scope>
</reference>
<comment type="similarity">
    <text evidence="2">Belongs to the ZC3H12 family.</text>
</comment>
<keyword evidence="5" id="KW-0255">Endonuclease</keyword>